<gene>
    <name evidence="2" type="primary">tesA</name>
    <name evidence="2" type="ORF">MPL3356_40036</name>
</gene>
<dbReference type="CDD" id="cd01822">
    <property type="entry name" value="Lysophospholipase_L1_like"/>
    <property type="match status" value="1"/>
</dbReference>
<proteinExistence type="predicted"/>
<name>A0A090E5T5_MESPL</name>
<dbReference type="PANTHER" id="PTHR30383">
    <property type="entry name" value="THIOESTERASE 1/PROTEASE 1/LYSOPHOSPHOLIPASE L1"/>
    <property type="match status" value="1"/>
</dbReference>
<dbReference type="AlphaFoldDB" id="A0A090E5T5"/>
<evidence type="ECO:0000313" key="2">
    <source>
        <dbReference type="EMBL" id="CDX22642.1"/>
    </source>
</evidence>
<dbReference type="InterPro" id="IPR051532">
    <property type="entry name" value="Ester_Hydrolysis_Enzymes"/>
</dbReference>
<protein>
    <submittedName>
        <fullName evidence="2">Multifunctional acyl-CoA thioesterase I and protease I and lysophospholipase L1</fullName>
        <ecNumber evidence="2">3.1.1.5</ecNumber>
        <ecNumber evidence="2">3.1.2.-</ecNumber>
    </submittedName>
</protein>
<sequence length="247" mass="26295">MKVPYMWKKETARVSFLGLFRSYGARRMAFKHRFAAAPAVFAVLVLFLALCGAISSARADTFTIVGFGDSLMAGYSLGPGQGFTDRLQAALKAKGLDVTVANAGVSGDTSSGGLARLDWSVPDGTRLVILELGANDMLRGVSPEIAEKNLDAMLGKLKQRNIPVLLAGMRAAPNLGADYQKAFDAIYPRLAEKYGIPLYAFFLDGVAGHPDLQLEDGLHPNPKGVDVMVERILPVVVKAIADNGGPS</sequence>
<dbReference type="GO" id="GO:0008233">
    <property type="term" value="F:peptidase activity"/>
    <property type="evidence" value="ECO:0007669"/>
    <property type="project" value="UniProtKB-KW"/>
</dbReference>
<dbReference type="GO" id="GO:0006508">
    <property type="term" value="P:proteolysis"/>
    <property type="evidence" value="ECO:0007669"/>
    <property type="project" value="UniProtKB-KW"/>
</dbReference>
<keyword evidence="2" id="KW-0645">Protease</keyword>
<dbReference type="InterPro" id="IPR013830">
    <property type="entry name" value="SGNH_hydro"/>
</dbReference>
<dbReference type="STRING" id="69974.MPLDJ20_270082"/>
<dbReference type="InterPro" id="IPR036514">
    <property type="entry name" value="SGNH_hydro_sf"/>
</dbReference>
<dbReference type="Gene3D" id="3.40.50.1110">
    <property type="entry name" value="SGNH hydrolase"/>
    <property type="match status" value="1"/>
</dbReference>
<dbReference type="Proteomes" id="UP000045285">
    <property type="component" value="Unassembled WGS sequence"/>
</dbReference>
<feature type="domain" description="SGNH hydrolase-type esterase" evidence="1">
    <location>
        <begin position="67"/>
        <end position="225"/>
    </location>
</feature>
<dbReference type="PANTHER" id="PTHR30383:SF24">
    <property type="entry name" value="THIOESTERASE 1_PROTEASE 1_LYSOPHOSPHOLIPASE L1"/>
    <property type="match status" value="1"/>
</dbReference>
<keyword evidence="2" id="KW-0378">Hydrolase</keyword>
<dbReference type="EMBL" id="CCMZ01000034">
    <property type="protein sequence ID" value="CDX22642.1"/>
    <property type="molecule type" value="Genomic_DNA"/>
</dbReference>
<dbReference type="EC" id="3.1.2.-" evidence="2"/>
<evidence type="ECO:0000313" key="3">
    <source>
        <dbReference type="Proteomes" id="UP000045285"/>
    </source>
</evidence>
<dbReference type="Pfam" id="PF13472">
    <property type="entry name" value="Lipase_GDSL_2"/>
    <property type="match status" value="1"/>
</dbReference>
<reference evidence="3" key="1">
    <citation type="submission" date="2014-08" db="EMBL/GenBank/DDBJ databases">
        <authorList>
            <person name="Moulin L."/>
        </authorList>
    </citation>
    <scope>NUCLEOTIDE SEQUENCE [LARGE SCALE GENOMIC DNA]</scope>
</reference>
<evidence type="ECO:0000259" key="1">
    <source>
        <dbReference type="Pfam" id="PF13472"/>
    </source>
</evidence>
<accession>A0A090E5T5</accession>
<dbReference type="GO" id="GO:0004622">
    <property type="term" value="F:phosphatidylcholine lysophospholipase activity"/>
    <property type="evidence" value="ECO:0007669"/>
    <property type="project" value="UniProtKB-EC"/>
</dbReference>
<dbReference type="EC" id="3.1.1.5" evidence="2"/>
<dbReference type="SUPFAM" id="SSF52266">
    <property type="entry name" value="SGNH hydrolase"/>
    <property type="match status" value="1"/>
</dbReference>
<keyword evidence="3" id="KW-1185">Reference proteome</keyword>
<organism evidence="2 3">
    <name type="scientific">Mesorhizobium plurifarium</name>
    <dbReference type="NCBI Taxonomy" id="69974"/>
    <lineage>
        <taxon>Bacteria</taxon>
        <taxon>Pseudomonadati</taxon>
        <taxon>Pseudomonadota</taxon>
        <taxon>Alphaproteobacteria</taxon>
        <taxon>Hyphomicrobiales</taxon>
        <taxon>Phyllobacteriaceae</taxon>
        <taxon>Mesorhizobium</taxon>
    </lineage>
</organism>